<sequence>MILRALTLLAFLAVFAVQPNCCAHASPAAADPAATHQGHEYGREEADSGRDAHAMHGDAAQPPAGDAVHPPATAACVMSLGLSAATETMAAPEITGLSTEARSALTAEGVFHGPSAPPPKTA</sequence>
<name>A0A9E6ULN4_9HYPH</name>
<dbReference type="Proteomes" id="UP000825701">
    <property type="component" value="Chromosome"/>
</dbReference>
<feature type="region of interest" description="Disordered" evidence="1">
    <location>
        <begin position="26"/>
        <end position="70"/>
    </location>
</feature>
<evidence type="ECO:0000256" key="2">
    <source>
        <dbReference type="SAM" id="SignalP"/>
    </source>
</evidence>
<feature type="signal peptide" evidence="2">
    <location>
        <begin position="1"/>
        <end position="25"/>
    </location>
</feature>
<accession>A0A9E6ULN4</accession>
<dbReference type="EMBL" id="CP081869">
    <property type="protein sequence ID" value="QZN98383.1"/>
    <property type="molecule type" value="Genomic_DNA"/>
</dbReference>
<dbReference type="RefSeq" id="WP_261401293.1">
    <property type="nucleotide sequence ID" value="NZ_CP081869.1"/>
</dbReference>
<feature type="compositionally biased region" description="Basic and acidic residues" evidence="1">
    <location>
        <begin position="37"/>
        <end position="56"/>
    </location>
</feature>
<organism evidence="3 4">
    <name type="scientific">Chenggangzhangella methanolivorans</name>
    <dbReference type="NCBI Taxonomy" id="1437009"/>
    <lineage>
        <taxon>Bacteria</taxon>
        <taxon>Pseudomonadati</taxon>
        <taxon>Pseudomonadota</taxon>
        <taxon>Alphaproteobacteria</taxon>
        <taxon>Hyphomicrobiales</taxon>
        <taxon>Methylopilaceae</taxon>
        <taxon>Chenggangzhangella</taxon>
    </lineage>
</organism>
<keyword evidence="4" id="KW-1185">Reference proteome</keyword>
<keyword evidence="2" id="KW-0732">Signal</keyword>
<protein>
    <submittedName>
        <fullName evidence="3">Uncharacterized protein</fullName>
    </submittedName>
</protein>
<dbReference type="AlphaFoldDB" id="A0A9E6ULN4"/>
<gene>
    <name evidence="3" type="ORF">K6K41_14845</name>
</gene>
<dbReference type="KEGG" id="cmet:K6K41_14845"/>
<evidence type="ECO:0000256" key="1">
    <source>
        <dbReference type="SAM" id="MobiDB-lite"/>
    </source>
</evidence>
<evidence type="ECO:0000313" key="3">
    <source>
        <dbReference type="EMBL" id="QZN98383.1"/>
    </source>
</evidence>
<proteinExistence type="predicted"/>
<evidence type="ECO:0000313" key="4">
    <source>
        <dbReference type="Proteomes" id="UP000825701"/>
    </source>
</evidence>
<feature type="chain" id="PRO_5038781799" evidence="2">
    <location>
        <begin position="26"/>
        <end position="122"/>
    </location>
</feature>
<reference evidence="3" key="1">
    <citation type="submission" date="2021-08" db="EMBL/GenBank/DDBJ databases">
        <authorList>
            <person name="Zhang H."/>
            <person name="Xu M."/>
            <person name="Yu Z."/>
            <person name="Yang L."/>
            <person name="Cai Y."/>
        </authorList>
    </citation>
    <scope>NUCLEOTIDE SEQUENCE</scope>
    <source>
        <strain evidence="3">CHL1</strain>
    </source>
</reference>